<dbReference type="AlphaFoldDB" id="A0AAW2EWY4"/>
<sequence length="103" mass="11319">MSNHVFKIKEETLNSRCHRRRIWPVILRGGGGLGQTSGISGATQDYKSVTSCFFIRVLKIHSVNDAVADAAIELNLTATFEYSSVGTLSILRVNARNGARRVI</sequence>
<keyword evidence="2" id="KW-1185">Reference proteome</keyword>
<evidence type="ECO:0000313" key="1">
    <source>
        <dbReference type="EMBL" id="KAL0106949.1"/>
    </source>
</evidence>
<reference evidence="1 2" key="1">
    <citation type="submission" date="2023-03" db="EMBL/GenBank/DDBJ databases">
        <title>High recombination rates correlate with genetic variation in Cardiocondyla obscurior ants.</title>
        <authorList>
            <person name="Errbii M."/>
        </authorList>
    </citation>
    <scope>NUCLEOTIDE SEQUENCE [LARGE SCALE GENOMIC DNA]</scope>
    <source>
        <strain evidence="1">Alpha-2009</strain>
        <tissue evidence="1">Whole body</tissue>
    </source>
</reference>
<accession>A0AAW2EWY4</accession>
<evidence type="ECO:0000313" key="2">
    <source>
        <dbReference type="Proteomes" id="UP001430953"/>
    </source>
</evidence>
<dbReference type="EMBL" id="JADYXP020000017">
    <property type="protein sequence ID" value="KAL0106949.1"/>
    <property type="molecule type" value="Genomic_DNA"/>
</dbReference>
<comment type="caution">
    <text evidence="1">The sequence shown here is derived from an EMBL/GenBank/DDBJ whole genome shotgun (WGS) entry which is preliminary data.</text>
</comment>
<protein>
    <submittedName>
        <fullName evidence="1">Uncharacterized protein</fullName>
    </submittedName>
</protein>
<proteinExistence type="predicted"/>
<organism evidence="1 2">
    <name type="scientific">Cardiocondyla obscurior</name>
    <dbReference type="NCBI Taxonomy" id="286306"/>
    <lineage>
        <taxon>Eukaryota</taxon>
        <taxon>Metazoa</taxon>
        <taxon>Ecdysozoa</taxon>
        <taxon>Arthropoda</taxon>
        <taxon>Hexapoda</taxon>
        <taxon>Insecta</taxon>
        <taxon>Pterygota</taxon>
        <taxon>Neoptera</taxon>
        <taxon>Endopterygota</taxon>
        <taxon>Hymenoptera</taxon>
        <taxon>Apocrita</taxon>
        <taxon>Aculeata</taxon>
        <taxon>Formicoidea</taxon>
        <taxon>Formicidae</taxon>
        <taxon>Myrmicinae</taxon>
        <taxon>Cardiocondyla</taxon>
    </lineage>
</organism>
<name>A0AAW2EWY4_9HYME</name>
<dbReference type="Proteomes" id="UP001430953">
    <property type="component" value="Unassembled WGS sequence"/>
</dbReference>
<gene>
    <name evidence="1" type="ORF">PUN28_015458</name>
</gene>